<sequence length="623" mass="63998">MSMNIGPMIRAMMGDAQPTDARSLELRIGQIVRGVLMELLENQEAIVNINGVQVKAKLEADMPVGKSMLLQVQPNVNGGLLALKPLPDASDAMPYETLSKDLLKSFGLPEQKWSMELLRGLKRDGYPIGKEAASFFQTAAALKPAGVDAASWASSADVAFRRGLKPTETTLSSLKQALFGQPIHEELANLRAAVDSWLGGAKAPSQDAAALGQKLQSLLAQGAALVAEGESELTGTQSLPASAFAKVPDEGEGSGVAPGNKTAGEAVAKQPAEAGKQAPPVSQLVQGARAEGTLPAATEGAAGKAEAQPSAPRAAAQGMAPPAAGLAAAVPEQAAKAATRAVAAESAAADGRRAAGETAAGAQPAAAVKQEAGPWIGRFLQWLGVGHERQLLHAAEARLPGGNAGLDAGGAAGVAPGGAEAAGQEARHAAAETLKGALLALASHDEAPPALREAAQTLANQVTGQQLLLSSDRNSPAPFSHMTMFIPMKGSDGETTATVHVQTRRSRKGEWDTDNCHLLFDLRMRNLGDTLVDVQVVDRIVSLKLLSDFPGMSDLIEQARDELVSGMSTAGFQLLSLSASPLPQWKLGSVAAAAQTVGAQTAATAAVASAYAAKPYKGVDYRA</sequence>
<evidence type="ECO:0008006" key="4">
    <source>
        <dbReference type="Google" id="ProtNLM"/>
    </source>
</evidence>
<accession>A0A494Y0B2</accession>
<feature type="region of interest" description="Disordered" evidence="1">
    <location>
        <begin position="246"/>
        <end position="281"/>
    </location>
</feature>
<dbReference type="AlphaFoldDB" id="A0A494Y0B2"/>
<reference evidence="2 3" key="1">
    <citation type="submission" date="2018-10" db="EMBL/GenBank/DDBJ databases">
        <title>Cohnella sp. M2MS4P-1, whole genome shotgun sequence.</title>
        <authorList>
            <person name="Tuo L."/>
        </authorList>
    </citation>
    <scope>NUCLEOTIDE SEQUENCE [LARGE SCALE GENOMIC DNA]</scope>
    <source>
        <strain evidence="2 3">M2MS4P-1</strain>
    </source>
</reference>
<gene>
    <name evidence="2" type="ORF">D7Z26_09625</name>
</gene>
<evidence type="ECO:0000256" key="1">
    <source>
        <dbReference type="SAM" id="MobiDB-lite"/>
    </source>
</evidence>
<evidence type="ECO:0000313" key="2">
    <source>
        <dbReference type="EMBL" id="RKP55438.1"/>
    </source>
</evidence>
<comment type="caution">
    <text evidence="2">The sequence shown here is derived from an EMBL/GenBank/DDBJ whole genome shotgun (WGS) entry which is preliminary data.</text>
</comment>
<protein>
    <recommendedName>
        <fullName evidence="4">Flagellar hook-length control protein FliK</fullName>
    </recommendedName>
</protein>
<evidence type="ECO:0000313" key="3">
    <source>
        <dbReference type="Proteomes" id="UP000282076"/>
    </source>
</evidence>
<dbReference type="Proteomes" id="UP000282076">
    <property type="component" value="Unassembled WGS sequence"/>
</dbReference>
<dbReference type="EMBL" id="RBZM01000004">
    <property type="protein sequence ID" value="RKP55438.1"/>
    <property type="molecule type" value="Genomic_DNA"/>
</dbReference>
<proteinExistence type="predicted"/>
<dbReference type="RefSeq" id="WP_120976187.1">
    <property type="nucleotide sequence ID" value="NZ_RBZM01000004.1"/>
</dbReference>
<feature type="region of interest" description="Disordered" evidence="1">
    <location>
        <begin position="297"/>
        <end position="319"/>
    </location>
</feature>
<dbReference type="OrthoDB" id="2351076at2"/>
<name>A0A494Y0B2_9BACL</name>
<keyword evidence="3" id="KW-1185">Reference proteome</keyword>
<organism evidence="2 3">
    <name type="scientific">Cohnella endophytica</name>
    <dbReference type="NCBI Taxonomy" id="2419778"/>
    <lineage>
        <taxon>Bacteria</taxon>
        <taxon>Bacillati</taxon>
        <taxon>Bacillota</taxon>
        <taxon>Bacilli</taxon>
        <taxon>Bacillales</taxon>
        <taxon>Paenibacillaceae</taxon>
        <taxon>Cohnella</taxon>
    </lineage>
</organism>